<dbReference type="SMART" id="SM00091">
    <property type="entry name" value="PAS"/>
    <property type="match status" value="2"/>
</dbReference>
<dbReference type="CDD" id="cd00130">
    <property type="entry name" value="PAS"/>
    <property type="match status" value="1"/>
</dbReference>
<organism evidence="3 4">
    <name type="scientific">Yoonia maricola</name>
    <dbReference type="NCBI Taxonomy" id="420999"/>
    <lineage>
        <taxon>Bacteria</taxon>
        <taxon>Pseudomonadati</taxon>
        <taxon>Pseudomonadota</taxon>
        <taxon>Alphaproteobacteria</taxon>
        <taxon>Rhodobacterales</taxon>
        <taxon>Paracoccaceae</taxon>
        <taxon>Yoonia</taxon>
    </lineage>
</organism>
<dbReference type="InterPro" id="IPR011785">
    <property type="entry name" value="Tscrpt_reg_PpsR-CrtJ"/>
</dbReference>
<dbReference type="InterPro" id="IPR002197">
    <property type="entry name" value="HTH_Fis"/>
</dbReference>
<feature type="compositionally biased region" description="Polar residues" evidence="1">
    <location>
        <begin position="1"/>
        <end position="12"/>
    </location>
</feature>
<evidence type="ECO:0000313" key="3">
    <source>
        <dbReference type="EMBL" id="PJI85894.1"/>
    </source>
</evidence>
<feature type="region of interest" description="Disordered" evidence="1">
    <location>
        <begin position="1"/>
        <end position="30"/>
    </location>
</feature>
<evidence type="ECO:0000313" key="4">
    <source>
        <dbReference type="Proteomes" id="UP000228531"/>
    </source>
</evidence>
<protein>
    <submittedName>
        <fullName evidence="3">Transcriptional regulator PpsR</fullName>
    </submittedName>
</protein>
<dbReference type="Gene3D" id="1.10.10.60">
    <property type="entry name" value="Homeodomain-like"/>
    <property type="match status" value="1"/>
</dbReference>
<dbReference type="Gene3D" id="1.20.5.430">
    <property type="match status" value="1"/>
</dbReference>
<dbReference type="SUPFAM" id="SSF46689">
    <property type="entry name" value="Homeodomain-like"/>
    <property type="match status" value="1"/>
</dbReference>
<evidence type="ECO:0000259" key="2">
    <source>
        <dbReference type="SMART" id="SM00091"/>
    </source>
</evidence>
<dbReference type="AlphaFoldDB" id="A0A2M8W4P2"/>
<dbReference type="SUPFAM" id="SSF55785">
    <property type="entry name" value="PYP-like sensor domain (PAS domain)"/>
    <property type="match status" value="2"/>
</dbReference>
<accession>A0A2M8W4P2</accession>
<dbReference type="NCBIfam" id="TIGR02040">
    <property type="entry name" value="PpsR-CrtJ"/>
    <property type="match status" value="1"/>
</dbReference>
<dbReference type="PRINTS" id="PR01590">
    <property type="entry name" value="HTHFIS"/>
</dbReference>
<dbReference type="InterPro" id="IPR035965">
    <property type="entry name" value="PAS-like_dom_sf"/>
</dbReference>
<feature type="domain" description="PAS" evidence="2">
    <location>
        <begin position="188"/>
        <end position="255"/>
    </location>
</feature>
<dbReference type="GO" id="GO:0043565">
    <property type="term" value="F:sequence-specific DNA binding"/>
    <property type="evidence" value="ECO:0007669"/>
    <property type="project" value="InterPro"/>
</dbReference>
<dbReference type="Pfam" id="PF02954">
    <property type="entry name" value="HTH_8"/>
    <property type="match status" value="1"/>
</dbReference>
<sequence>MRPTTKYTQDSTRQGRDLIHEGGSQSQATSMTSRGTKYWNSGAIPLIAPEILGDIIAEVADVGVVISDNGSILSVLVNPANEAFRQLESWEKKDIRTSLTIESVSKFESRLAEFLEGKQKVRPVELNHTDGNNRWESPVRYSFHRIGPDGAILLLGRDLRPIAEMQQQLVEAQLSLERDYETQREYDTRFRVLMENTTEAVLFVSVLTGEITEANSAAVALVDRPLESLIGNQLSGCFEGRKRGDMVDALASQAISDMNNKTKADLRGNGGTVQIYPTLFRAAGERVLLCRLVPENKNAVRADALTENLQALYADGPDPMVFTTDTGDVLSANDAFLDMIDVAHDINVRDRSIADYLQRGSVDFKVMAENAERAGRMRSYATKLAGAYGSPRAVDVSVTKLLAGQQTVFAFVLRDANRAEVAQARSHPGSDDSMRSVAELVGSATLKDIVAETTNVVEKMCIETAVKLTMNNRVAAAEMLGLSRQSLYVKLRKFDLLSRETENKE</sequence>
<feature type="domain" description="PAS" evidence="2">
    <location>
        <begin position="307"/>
        <end position="376"/>
    </location>
</feature>
<gene>
    <name evidence="3" type="ORF">BC777_2241</name>
</gene>
<dbReference type="InterPro" id="IPR000014">
    <property type="entry name" value="PAS"/>
</dbReference>
<dbReference type="Gene3D" id="3.30.450.20">
    <property type="entry name" value="PAS domain"/>
    <property type="match status" value="2"/>
</dbReference>
<dbReference type="Proteomes" id="UP000228531">
    <property type="component" value="Unassembled WGS sequence"/>
</dbReference>
<dbReference type="EMBL" id="PGTY01000002">
    <property type="protein sequence ID" value="PJI85894.1"/>
    <property type="molecule type" value="Genomic_DNA"/>
</dbReference>
<reference evidence="3 4" key="1">
    <citation type="submission" date="2017-11" db="EMBL/GenBank/DDBJ databases">
        <title>Genomic Encyclopedia of Archaeal and Bacterial Type Strains, Phase II (KMG-II): From Individual Species to Whole Genera.</title>
        <authorList>
            <person name="Goeker M."/>
        </authorList>
    </citation>
    <scope>NUCLEOTIDE SEQUENCE [LARGE SCALE GENOMIC DNA]</scope>
    <source>
        <strain evidence="3 4">DSM 29128</strain>
    </source>
</reference>
<dbReference type="InterPro" id="IPR009057">
    <property type="entry name" value="Homeodomain-like_sf"/>
</dbReference>
<comment type="caution">
    <text evidence="3">The sequence shown here is derived from an EMBL/GenBank/DDBJ whole genome shotgun (WGS) entry which is preliminary data.</text>
</comment>
<dbReference type="Pfam" id="PF13188">
    <property type="entry name" value="PAS_8"/>
    <property type="match status" value="2"/>
</dbReference>
<keyword evidence="4" id="KW-1185">Reference proteome</keyword>
<evidence type="ECO:0000256" key="1">
    <source>
        <dbReference type="SAM" id="MobiDB-lite"/>
    </source>
</evidence>
<name>A0A2M8W4P2_9RHOB</name>
<proteinExistence type="predicted"/>